<reference evidence="2" key="2">
    <citation type="submission" date="2020-10" db="EMBL/GenBank/DDBJ databases">
        <authorList>
            <person name="Scholz U."/>
            <person name="Mascher M."/>
            <person name="Fiebig A."/>
        </authorList>
    </citation>
    <scope>NUCLEOTIDE SEQUENCE [LARGE SCALE GENOMIC DNA]</scope>
    <source>
        <strain evidence="2">cv. Morex</strain>
    </source>
</reference>
<feature type="domain" description="Reverse transcriptase" evidence="1">
    <location>
        <begin position="55"/>
        <end position="333"/>
    </location>
</feature>
<dbReference type="Proteomes" id="UP000011116">
    <property type="component" value="Chromosome 6H"/>
</dbReference>
<organism evidence="2 3">
    <name type="scientific">Hordeum vulgare subsp. vulgare</name>
    <name type="common">Domesticated barley</name>
    <dbReference type="NCBI Taxonomy" id="112509"/>
    <lineage>
        <taxon>Eukaryota</taxon>
        <taxon>Viridiplantae</taxon>
        <taxon>Streptophyta</taxon>
        <taxon>Embryophyta</taxon>
        <taxon>Tracheophyta</taxon>
        <taxon>Spermatophyta</taxon>
        <taxon>Magnoliopsida</taxon>
        <taxon>Liliopsida</taxon>
        <taxon>Poales</taxon>
        <taxon>Poaceae</taxon>
        <taxon>BOP clade</taxon>
        <taxon>Pooideae</taxon>
        <taxon>Triticodae</taxon>
        <taxon>Triticeae</taxon>
        <taxon>Hordeinae</taxon>
        <taxon>Hordeum</taxon>
    </lineage>
</organism>
<dbReference type="InterPro" id="IPR043502">
    <property type="entry name" value="DNA/RNA_pol_sf"/>
</dbReference>
<dbReference type="SUPFAM" id="SSF56672">
    <property type="entry name" value="DNA/RNA polymerases"/>
    <property type="match status" value="1"/>
</dbReference>
<evidence type="ECO:0000313" key="3">
    <source>
        <dbReference type="Proteomes" id="UP000011116"/>
    </source>
</evidence>
<dbReference type="EnsemblPlants" id="HORVU.MOREX.r3.6HG0606730.1">
    <property type="protein sequence ID" value="HORVU.MOREX.r3.6HG0606730.1.CDS1"/>
    <property type="gene ID" value="HORVU.MOREX.r3.6HG0606730"/>
</dbReference>
<proteinExistence type="predicted"/>
<name>A0A8I6YEL6_HORVV</name>
<dbReference type="SMR" id="A0A8I6YEL6"/>
<dbReference type="Gramene" id="HORVU.MOREX.r3.6HG0606730.1">
    <property type="protein sequence ID" value="HORVU.MOREX.r3.6HG0606730.1.CDS1"/>
    <property type="gene ID" value="HORVU.MOREX.r3.6HG0606730"/>
</dbReference>
<dbReference type="PANTHER" id="PTHR33116:SF87">
    <property type="entry name" value="OS01G0158850 PROTEIN"/>
    <property type="match status" value="1"/>
</dbReference>
<dbReference type="CDD" id="cd01650">
    <property type="entry name" value="RT_nLTR_like"/>
    <property type="match status" value="1"/>
</dbReference>
<dbReference type="PANTHER" id="PTHR33116">
    <property type="entry name" value="REVERSE TRANSCRIPTASE ZINC-BINDING DOMAIN-CONTAINING PROTEIN-RELATED-RELATED"/>
    <property type="match status" value="1"/>
</dbReference>
<reference evidence="3" key="1">
    <citation type="journal article" date="2012" name="Nature">
        <title>A physical, genetic and functional sequence assembly of the barley genome.</title>
        <authorList>
            <consortium name="The International Barley Genome Sequencing Consortium"/>
            <person name="Mayer K.F."/>
            <person name="Waugh R."/>
            <person name="Brown J.W."/>
            <person name="Schulman A."/>
            <person name="Langridge P."/>
            <person name="Platzer M."/>
            <person name="Fincher G.B."/>
            <person name="Muehlbauer G.J."/>
            <person name="Sato K."/>
            <person name="Close T.J."/>
            <person name="Wise R.P."/>
            <person name="Stein N."/>
        </authorList>
    </citation>
    <scope>NUCLEOTIDE SEQUENCE [LARGE SCALE GENOMIC DNA]</scope>
    <source>
        <strain evidence="3">cv. Morex</strain>
    </source>
</reference>
<protein>
    <recommendedName>
        <fullName evidence="1">Reverse transcriptase domain-containing protein</fullName>
    </recommendedName>
</protein>
<evidence type="ECO:0000313" key="2">
    <source>
        <dbReference type="EnsemblPlants" id="HORVU.MOREX.r3.6HG0606730.1.CDS1"/>
    </source>
</evidence>
<dbReference type="InterPro" id="IPR000477">
    <property type="entry name" value="RT_dom"/>
</dbReference>
<accession>A0A8I6YEL6</accession>
<dbReference type="AlphaFoldDB" id="A0A8I6YEL6"/>
<dbReference type="Pfam" id="PF00078">
    <property type="entry name" value="RVT_1"/>
    <property type="match status" value="1"/>
</dbReference>
<evidence type="ECO:0000259" key="1">
    <source>
        <dbReference type="PROSITE" id="PS50878"/>
    </source>
</evidence>
<dbReference type="PROSITE" id="PS50878">
    <property type="entry name" value="RT_POL"/>
    <property type="match status" value="1"/>
</dbReference>
<reference evidence="2" key="3">
    <citation type="submission" date="2022-01" db="UniProtKB">
        <authorList>
            <consortium name="EnsemblPlants"/>
        </authorList>
    </citation>
    <scope>IDENTIFICATION</scope>
    <source>
        <strain evidence="2">subsp. vulgare</strain>
    </source>
</reference>
<keyword evidence="3" id="KW-1185">Reference proteome</keyword>
<sequence>MLITIPCVEILQRLKLKMLYLIWQQIELLVQIIYLLNSTRCVGILSRMTLCHCFITFIGERLTLSLNYGVITLLPKVSGADRIQQFRPICLLRCPYKLITKVLDRRAACVADALISSTQNAFIKGRNITDGILALHEILNYTHVSKKVGIVLKLDFEKAYDKVNWDFLLECHSMRGFSETWCGWIKKILYDGSVSIKLNNCVGPYFHSAKGVRQGDPHSPFLFNLAAECLAKMIKNAQRNKLIVGLAADLIPDGIAVLQYADDTIICIEHDVEKAVNLKLLLYIFEMMCGLKVNYQKSEIFTVGGDENVIKTYANLFNCDIGKFPIKYLGMPVSYTALKNSDWEFIVEKYMKWFEAWIGNAASMGGRLTLLDSVITQISIYHMSMWLMNKTFIERLDKHRRSFFWQGNNNKRRYHMVKWGRVCRSKQKGGLGVKDLRKQNISLMVKWWWKLETKKGVWQDIIKARYLRNKTVTTVKPRFSDSPCWKSILKVREFYLVGRKVNIESGDIARIWHDSIVGLPPFKVQFPMLFDICNDTECTVNRLCQVDDHSFFRRRLNPELKDQ</sequence>